<dbReference type="EMBL" id="CAJNOB010000009">
    <property type="protein sequence ID" value="CAF0694673.1"/>
    <property type="molecule type" value="Genomic_DNA"/>
</dbReference>
<organism evidence="1 2">
    <name type="scientific">Candidatus Methylacidithermus pantelleriae</name>
    <dbReference type="NCBI Taxonomy" id="2744239"/>
    <lineage>
        <taxon>Bacteria</taxon>
        <taxon>Pseudomonadati</taxon>
        <taxon>Verrucomicrobiota</taxon>
        <taxon>Methylacidiphilae</taxon>
        <taxon>Methylacidiphilales</taxon>
        <taxon>Methylacidiphilaceae</taxon>
        <taxon>Candidatus Methylacidithermus</taxon>
    </lineage>
</organism>
<accession>A0A8J2BNU1</accession>
<dbReference type="Proteomes" id="UP000663859">
    <property type="component" value="Unassembled WGS sequence"/>
</dbReference>
<gene>
    <name evidence="1" type="ORF">MPNT_170030</name>
</gene>
<comment type="caution">
    <text evidence="1">The sequence shown here is derived from an EMBL/GenBank/DDBJ whole genome shotgun (WGS) entry which is preliminary data.</text>
</comment>
<reference evidence="1" key="1">
    <citation type="submission" date="2021-02" db="EMBL/GenBank/DDBJ databases">
        <authorList>
            <person name="Cremers G."/>
            <person name="Picone N."/>
        </authorList>
    </citation>
    <scope>NUCLEOTIDE SEQUENCE</scope>
    <source>
        <strain evidence="1">PQ17</strain>
    </source>
</reference>
<protein>
    <submittedName>
        <fullName evidence="1">Uncharacterized protein</fullName>
    </submittedName>
</protein>
<keyword evidence="2" id="KW-1185">Reference proteome</keyword>
<evidence type="ECO:0000313" key="1">
    <source>
        <dbReference type="EMBL" id="CAF0694673.1"/>
    </source>
</evidence>
<dbReference type="AlphaFoldDB" id="A0A8J2BNU1"/>
<proteinExistence type="predicted"/>
<evidence type="ECO:0000313" key="2">
    <source>
        <dbReference type="Proteomes" id="UP000663859"/>
    </source>
</evidence>
<sequence length="80" mass="9125">MHQNILFYRQLSKTVRGKNVDKPWLSCPKAGEPYQLSGGVLWVRMGGGKRSLGGSSGCRRKEKKRFRCPSQAFFRRLAHS</sequence>
<name>A0A8J2BNU1_9BACT</name>